<dbReference type="Gene3D" id="3.30.420.40">
    <property type="match status" value="2"/>
</dbReference>
<evidence type="ECO:0000256" key="1">
    <source>
        <dbReference type="SAM" id="MobiDB-lite"/>
    </source>
</evidence>
<feature type="compositionally biased region" description="Low complexity" evidence="1">
    <location>
        <begin position="793"/>
        <end position="837"/>
    </location>
</feature>
<dbReference type="RefSeq" id="WP_076349803.1">
    <property type="nucleotide sequence ID" value="NZ_CP019082.1"/>
</dbReference>
<dbReference type="Proteomes" id="UP000186309">
    <property type="component" value="Chromosome"/>
</dbReference>
<proteinExistence type="predicted"/>
<feature type="region of interest" description="Disordered" evidence="1">
    <location>
        <begin position="752"/>
        <end position="837"/>
    </location>
</feature>
<dbReference type="NCBIfam" id="TIGR01175">
    <property type="entry name" value="pilM"/>
    <property type="match status" value="1"/>
</dbReference>
<dbReference type="Pfam" id="PF11104">
    <property type="entry name" value="PilM_2"/>
    <property type="match status" value="1"/>
</dbReference>
<sequence length="837" mass="90764">MAKIQAVWAIDIGQAALKALKLVPGPTPEQVVAEAFDYIEYPKILSQPDADSEELVREALATFTDRNDLKGCKVAIAVPGQAGLVKFIKLPPVEKKRIPDIVKFEAKQQIPFALDEVVWAYQQIGDDDDETGDDEFMMAEVGLFAMKRDQINRAILPLAVAGIEVDIVQMAPIALYNFIAYDQIKGSGSKDSVVLIDIGADNTDLIITDGTRIWQRNVPIGGNHFTRALTKELKLTFAKAEHLKRNATKAPDPRAIFTAMRGVFNDFTSEVNRSIGFYSSINRSSKIRKVVGLGNGFKLPGLQKFLQQNLSQEVEKLDDFVRLEGEEVKGAPQFQDNLASFAVAYGLGVQGVARGGLSTNLLPPEIERIRMIRAKKPWALAASALIMLGLSSLFVLGDYRAFAKVSTHQFKEAVDQATSVSKRGAEIKSGLTTAQGAFKAKYEEGKSLIIDPTNRGMWPQFLRMISSYFPDPTREYGLKANDPADEYAIEKLTVHIDVIKPVWRTDVATEWFDTLDPPFKRLMHPYDVANPPTGEGWIIQIVGHHYNPYPSAEQQKLKPDDPKRMEFGPFEFLTRKVMSKLNYPSLRLYGVSHVALAWQTSDRNWTSEKGSATNNLASKTVPLLDRAAPPESSEGGGGGMGGMMESMMANMKGGGKGGMGGPMGGMMGGMGGGRGQSEMMAGMMAGMMGGRMGMGGGAMDAEAQKKLRKLTRTDFLIQFLWKPEEPGAAPTTPEEEKAQIEERTAKVKKIREDMSEAEKNSPAVTVPKDDEIEKLSSKKTADIENAINNALSGPAAPAQAAPPGAPVGTPGGPAAKVPAPKASAVPKGPAVPAAPKS</sequence>
<dbReference type="InterPro" id="IPR050696">
    <property type="entry name" value="FtsA/MreB"/>
</dbReference>
<name>A0A1U7CX39_9BACT</name>
<feature type="region of interest" description="Disordered" evidence="1">
    <location>
        <begin position="626"/>
        <end position="656"/>
    </location>
</feature>
<feature type="transmembrane region" description="Helical" evidence="2">
    <location>
        <begin position="378"/>
        <end position="397"/>
    </location>
</feature>
<keyword evidence="3" id="KW-0132">Cell division</keyword>
<reference evidence="4" key="1">
    <citation type="submission" date="2016-12" db="EMBL/GenBank/DDBJ databases">
        <title>Comparative genomics of four Isosphaeraceae planctomycetes: a common pool of plasmids and glycoside hydrolase genes.</title>
        <authorList>
            <person name="Ivanova A."/>
        </authorList>
    </citation>
    <scope>NUCLEOTIDE SEQUENCE [LARGE SCALE GENOMIC DNA]</scope>
    <source>
        <strain evidence="4">PX4</strain>
    </source>
</reference>
<dbReference type="STRING" id="1387353.BSF38_05035"/>
<dbReference type="GO" id="GO:0051301">
    <property type="term" value="P:cell division"/>
    <property type="evidence" value="ECO:0007669"/>
    <property type="project" value="UniProtKB-KW"/>
</dbReference>
<gene>
    <name evidence="3" type="primary">ftsA</name>
    <name evidence="3" type="ORF">BSF38_05035</name>
</gene>
<dbReference type="KEGG" id="pbor:BSF38_05035"/>
<dbReference type="Gene3D" id="3.30.1490.300">
    <property type="match status" value="1"/>
</dbReference>
<keyword evidence="4" id="KW-1185">Reference proteome</keyword>
<dbReference type="EMBL" id="CP019082">
    <property type="protein sequence ID" value="APW63466.1"/>
    <property type="molecule type" value="Genomic_DNA"/>
</dbReference>
<dbReference type="CDD" id="cd24049">
    <property type="entry name" value="ASKHA_NBD_PilM"/>
    <property type="match status" value="1"/>
</dbReference>
<dbReference type="SUPFAM" id="SSF53067">
    <property type="entry name" value="Actin-like ATPase domain"/>
    <property type="match status" value="2"/>
</dbReference>
<keyword evidence="2" id="KW-0812">Transmembrane</keyword>
<keyword evidence="3" id="KW-0131">Cell cycle</keyword>
<keyword evidence="2" id="KW-1133">Transmembrane helix</keyword>
<protein>
    <submittedName>
        <fullName evidence="3">Cell division protein FtsA</fullName>
    </submittedName>
</protein>
<feature type="compositionally biased region" description="Basic and acidic residues" evidence="1">
    <location>
        <begin position="767"/>
        <end position="782"/>
    </location>
</feature>
<dbReference type="PANTHER" id="PTHR32432">
    <property type="entry name" value="CELL DIVISION PROTEIN FTSA-RELATED"/>
    <property type="match status" value="1"/>
</dbReference>
<accession>A0A1U7CX39</accession>
<dbReference type="InterPro" id="IPR005883">
    <property type="entry name" value="PilM"/>
</dbReference>
<organism evidence="3 4">
    <name type="scientific">Paludisphaera borealis</name>
    <dbReference type="NCBI Taxonomy" id="1387353"/>
    <lineage>
        <taxon>Bacteria</taxon>
        <taxon>Pseudomonadati</taxon>
        <taxon>Planctomycetota</taxon>
        <taxon>Planctomycetia</taxon>
        <taxon>Isosphaerales</taxon>
        <taxon>Isosphaeraceae</taxon>
        <taxon>Paludisphaera</taxon>
    </lineage>
</organism>
<evidence type="ECO:0000313" key="4">
    <source>
        <dbReference type="Proteomes" id="UP000186309"/>
    </source>
</evidence>
<evidence type="ECO:0000256" key="2">
    <source>
        <dbReference type="SAM" id="Phobius"/>
    </source>
</evidence>
<dbReference type="InterPro" id="IPR043129">
    <property type="entry name" value="ATPase_NBD"/>
</dbReference>
<dbReference type="AlphaFoldDB" id="A0A1U7CX39"/>
<dbReference type="OrthoDB" id="9768127at2"/>
<keyword evidence="2" id="KW-0472">Membrane</keyword>
<evidence type="ECO:0000313" key="3">
    <source>
        <dbReference type="EMBL" id="APW63466.1"/>
    </source>
</evidence>
<dbReference type="PANTHER" id="PTHR32432:SF3">
    <property type="entry name" value="ETHANOLAMINE UTILIZATION PROTEIN EUTJ"/>
    <property type="match status" value="1"/>
</dbReference>